<evidence type="ECO:0000259" key="1">
    <source>
        <dbReference type="PROSITE" id="PS51736"/>
    </source>
</evidence>
<keyword evidence="4" id="KW-1185">Reference proteome</keyword>
<name>A0ABT8BL23_9HYPH</name>
<dbReference type="PROSITE" id="PS51736">
    <property type="entry name" value="RECOMBINASES_3"/>
    <property type="match status" value="1"/>
</dbReference>
<dbReference type="InterPro" id="IPR011109">
    <property type="entry name" value="DNA_bind_recombinase_dom"/>
</dbReference>
<reference evidence="4" key="1">
    <citation type="journal article" date="2019" name="Int. J. Syst. Evol. Microbiol.">
        <title>The Global Catalogue of Microorganisms (GCM) 10K type strain sequencing project: providing services to taxonomists for standard genome sequencing and annotation.</title>
        <authorList>
            <consortium name="The Broad Institute Genomics Platform"/>
            <consortium name="The Broad Institute Genome Sequencing Center for Infectious Disease"/>
            <person name="Wu L."/>
            <person name="Ma J."/>
        </authorList>
    </citation>
    <scope>NUCLEOTIDE SEQUENCE [LARGE SCALE GENOMIC DNA]</scope>
    <source>
        <strain evidence="4">CECT 7069</strain>
    </source>
</reference>
<dbReference type="Pfam" id="PF00239">
    <property type="entry name" value="Resolvase"/>
    <property type="match status" value="1"/>
</dbReference>
<feature type="domain" description="Resolvase/invertase-type recombinase catalytic" evidence="1">
    <location>
        <begin position="37"/>
        <end position="195"/>
    </location>
</feature>
<dbReference type="PROSITE" id="PS51737">
    <property type="entry name" value="RECOMBINASE_DNA_BIND"/>
    <property type="match status" value="1"/>
</dbReference>
<dbReference type="EMBL" id="JAUFPX010000017">
    <property type="protein sequence ID" value="MDN3592390.1"/>
    <property type="molecule type" value="Genomic_DNA"/>
</dbReference>
<evidence type="ECO:0000259" key="2">
    <source>
        <dbReference type="PROSITE" id="PS51737"/>
    </source>
</evidence>
<dbReference type="Proteomes" id="UP001224644">
    <property type="component" value="Unassembled WGS sequence"/>
</dbReference>
<feature type="domain" description="Recombinase" evidence="2">
    <location>
        <begin position="185"/>
        <end position="311"/>
    </location>
</feature>
<dbReference type="InterPro" id="IPR006119">
    <property type="entry name" value="Resolv_N"/>
</dbReference>
<dbReference type="SUPFAM" id="SSF53041">
    <property type="entry name" value="Resolvase-like"/>
    <property type="match status" value="1"/>
</dbReference>
<dbReference type="RefSeq" id="WP_238227402.1">
    <property type="nucleotide sequence ID" value="NZ_BPQD01000028.1"/>
</dbReference>
<comment type="caution">
    <text evidence="3">The sequence shown here is derived from an EMBL/GenBank/DDBJ whole genome shotgun (WGS) entry which is preliminary data.</text>
</comment>
<dbReference type="Gene3D" id="3.90.1750.20">
    <property type="entry name" value="Putative Large Serine Recombinase, Chain B, Domain 2"/>
    <property type="match status" value="1"/>
</dbReference>
<evidence type="ECO:0000313" key="4">
    <source>
        <dbReference type="Proteomes" id="UP001224644"/>
    </source>
</evidence>
<dbReference type="SMART" id="SM00857">
    <property type="entry name" value="Resolvase"/>
    <property type="match status" value="1"/>
</dbReference>
<accession>A0ABT8BL23</accession>
<protein>
    <submittedName>
        <fullName evidence="3">Recombinase family protein</fullName>
    </submittedName>
</protein>
<dbReference type="Pfam" id="PF07508">
    <property type="entry name" value="Recombinase"/>
    <property type="match status" value="1"/>
</dbReference>
<dbReference type="Pfam" id="PF13340">
    <property type="entry name" value="DUF4096"/>
    <property type="match status" value="1"/>
</dbReference>
<dbReference type="InterPro" id="IPR036162">
    <property type="entry name" value="Resolvase-like_N_sf"/>
</dbReference>
<dbReference type="Gene3D" id="3.40.50.1390">
    <property type="entry name" value="Resolvase, N-terminal catalytic domain"/>
    <property type="match status" value="1"/>
</dbReference>
<dbReference type="InterPro" id="IPR038109">
    <property type="entry name" value="DNA_bind_recomb_sf"/>
</dbReference>
<organism evidence="3 4">
    <name type="scientific">Methylobacterium adhaesivum</name>
    <dbReference type="NCBI Taxonomy" id="333297"/>
    <lineage>
        <taxon>Bacteria</taxon>
        <taxon>Pseudomonadati</taxon>
        <taxon>Pseudomonadota</taxon>
        <taxon>Alphaproteobacteria</taxon>
        <taxon>Hyphomicrobiales</taxon>
        <taxon>Methylobacteriaceae</taxon>
        <taxon>Methylobacterium</taxon>
    </lineage>
</organism>
<dbReference type="PANTHER" id="PTHR30461">
    <property type="entry name" value="DNA-INVERTASE FROM LAMBDOID PROPHAGE"/>
    <property type="match status" value="1"/>
</dbReference>
<dbReference type="InterPro" id="IPR050639">
    <property type="entry name" value="SSR_resolvase"/>
</dbReference>
<dbReference type="PANTHER" id="PTHR30461:SF23">
    <property type="entry name" value="DNA RECOMBINASE-RELATED"/>
    <property type="match status" value="1"/>
</dbReference>
<proteinExistence type="predicted"/>
<gene>
    <name evidence="3" type="ORF">QWZ12_17495</name>
</gene>
<dbReference type="CDD" id="cd00338">
    <property type="entry name" value="Ser_Recombinase"/>
    <property type="match status" value="1"/>
</dbReference>
<dbReference type="InterPro" id="IPR025161">
    <property type="entry name" value="IS402-like_dom"/>
</dbReference>
<evidence type="ECO:0000313" key="3">
    <source>
        <dbReference type="EMBL" id="MDN3592390.1"/>
    </source>
</evidence>
<sequence>MTNQHLLALHGDAVDLPSMWLPNPGNGPTRAIPPRGVGVVYARYSSDKQSETSVERQFEICAEHAARNGITLIKTYADRAKPGTTVVGRDELEEMLDAARRGLFSILIIENVDRLARDLSYLSAVFKELKALGIEMHQPGRGRLDLPDIAFHGFMGEEGRRLFLERSQYGRMQMVRNGRIPHKPAYGYGRTPGRPGEQHIIEAEAEIVRQIFQMFVEGLSMMKIARALNARTDNQRYWKDCSIRSMFKNPLYAGFIVYNQSTVVTDPITRKRVAVQRPRSEWVVVRADHLQIVERAAWEAVQARISGIRSREAPTRQAPGKYLLSRKVKCSGCGMTTVPTGPLRQRRFACIDRAHGGTCKNFETIKVAELERVVIDLVAENVLDPRCTEAYVAAYNEAKAGSHKDHEAARSDLKRQRDGAMRALDATFDDALMAGFNASYLAEKRRTLTSTLNALDARIDSLPAKPLPIGLDQGRMTMLREALDGLVGRLPFMPNNEADFRLVAAFGELIDHIVVRRLAYARYEAEVHLTVTPLLRGPTFGADDLKAQMCLRRTYELKTMKEKSRRWRRIVPSLLAQGRHVLQDAEWDAISHLFPEGLLLRKDRTTSWDARPFVEAYLFILMHGVPWPCLPESFGPFNPVYLGVGKFCTYGIWKEVATILHDLDPERFPAEFAEKKWKKMRRDEAVARLVEETRAARADTALAPIS</sequence>